<reference evidence="2 3" key="1">
    <citation type="submission" date="2022-04" db="EMBL/GenBank/DDBJ databases">
        <title>Diverse halophilic archaea isolated from saline environments.</title>
        <authorList>
            <person name="Cui H.-L."/>
        </authorList>
    </citation>
    <scope>NUCLEOTIDE SEQUENCE [LARGE SCALE GENOMIC DNA]</scope>
    <source>
        <strain evidence="2 3">XZYJT49</strain>
    </source>
</reference>
<evidence type="ECO:0000313" key="2">
    <source>
        <dbReference type="EMBL" id="UPV73797.1"/>
    </source>
</evidence>
<organism evidence="2 3">
    <name type="scientific">Halorussus limi</name>
    <dbReference type="NCBI Taxonomy" id="2938695"/>
    <lineage>
        <taxon>Archaea</taxon>
        <taxon>Methanobacteriati</taxon>
        <taxon>Methanobacteriota</taxon>
        <taxon>Stenosarchaea group</taxon>
        <taxon>Halobacteria</taxon>
        <taxon>Halobacteriales</taxon>
        <taxon>Haladaptataceae</taxon>
        <taxon>Halorussus</taxon>
    </lineage>
</organism>
<feature type="region of interest" description="Disordered" evidence="1">
    <location>
        <begin position="26"/>
        <end position="64"/>
    </location>
</feature>
<feature type="compositionally biased region" description="Low complexity" evidence="1">
    <location>
        <begin position="32"/>
        <end position="45"/>
    </location>
</feature>
<dbReference type="EMBL" id="CP096659">
    <property type="protein sequence ID" value="UPV73797.1"/>
    <property type="molecule type" value="Genomic_DNA"/>
</dbReference>
<evidence type="ECO:0000313" key="3">
    <source>
        <dbReference type="Proteomes" id="UP000830729"/>
    </source>
</evidence>
<feature type="compositionally biased region" description="Low complexity" evidence="1">
    <location>
        <begin position="401"/>
        <end position="416"/>
    </location>
</feature>
<dbReference type="GeneID" id="72186488"/>
<name>A0A8U0HSE2_9EURY</name>
<dbReference type="RefSeq" id="WP_248649849.1">
    <property type="nucleotide sequence ID" value="NZ_CP096659.1"/>
</dbReference>
<proteinExistence type="predicted"/>
<sequence length="473" mass="49755">MSRTAIACALCLLLAGCAAPTAQQTAVESDAPRGTDSPGDGPTDGLTDRNASVAGNESAAAGRDISVRGGSLPVEHERIFARTADLLGANVAPPTVIVVESAAEIRNDTGGPSAAGSGSRARSFAGVMGIGGERGGTGNETGDGDTGGSGRGVSVAAYAPSARSVVVNERVATAGRERALERTMAHEFVHTIQFRQNAFVRMQWALDVDRRPTRDTVLTYSSVVEGAAVFVADAYDRRYLAGDWASITTTERYRSAPASVKYSIARYYFGSRYLSHRFDSPRNLSAVYDDPPRTTEQILHNDTDGSEMPLSLSLSVEPRENRTRGPNDTYGELFARIAVGTELNESRAADAAAGWGADRLVPVADEDGTRSFVWATRWDSPDEADEFERAIAAYLDSRANRSGGAAGARANESAGRSGTGSPTIWRDGNLTFGTERVDEETVVLLAGTESFVGGANATGTNASVSVVAGGDRR</sequence>
<keyword evidence="3" id="KW-1185">Reference proteome</keyword>
<protein>
    <recommendedName>
        <fullName evidence="4">DUF4157 domain-containing protein</fullName>
    </recommendedName>
</protein>
<evidence type="ECO:0008006" key="4">
    <source>
        <dbReference type="Google" id="ProtNLM"/>
    </source>
</evidence>
<dbReference type="AlphaFoldDB" id="A0A8U0HSE2"/>
<evidence type="ECO:0000256" key="1">
    <source>
        <dbReference type="SAM" id="MobiDB-lite"/>
    </source>
</evidence>
<dbReference type="KEGG" id="halx:M0R89_14775"/>
<dbReference type="Proteomes" id="UP000830729">
    <property type="component" value="Chromosome"/>
</dbReference>
<dbReference type="PROSITE" id="PS51257">
    <property type="entry name" value="PROKAR_LIPOPROTEIN"/>
    <property type="match status" value="1"/>
</dbReference>
<gene>
    <name evidence="2" type="ORF">M0R89_14775</name>
</gene>
<accession>A0A8U0HSE2</accession>
<feature type="region of interest" description="Disordered" evidence="1">
    <location>
        <begin position="401"/>
        <end position="428"/>
    </location>
</feature>